<dbReference type="EMBL" id="FQ312005">
    <property type="protein sequence ID" value="CBW25938.1"/>
    <property type="molecule type" value="Genomic_DNA"/>
</dbReference>
<evidence type="ECO:0000259" key="2">
    <source>
        <dbReference type="Pfam" id="PF07885"/>
    </source>
</evidence>
<evidence type="ECO:0000313" key="3">
    <source>
        <dbReference type="EMBL" id="CBW25938.1"/>
    </source>
</evidence>
<keyword evidence="1" id="KW-0812">Transmembrane</keyword>
<name>E1WXY1_HALMS</name>
<keyword evidence="1" id="KW-0472">Membrane</keyword>
<proteinExistence type="predicted"/>
<feature type="domain" description="Potassium channel" evidence="2">
    <location>
        <begin position="162"/>
        <end position="215"/>
    </location>
</feature>
<organism evidence="3 4">
    <name type="scientific">Halobacteriovorax marinus (strain ATCC BAA-682 / DSM 15412 / SJ)</name>
    <name type="common">Bacteriovorax marinus</name>
    <dbReference type="NCBI Taxonomy" id="862908"/>
    <lineage>
        <taxon>Bacteria</taxon>
        <taxon>Pseudomonadati</taxon>
        <taxon>Bdellovibrionota</taxon>
        <taxon>Bacteriovoracia</taxon>
        <taxon>Bacteriovoracales</taxon>
        <taxon>Halobacteriovoraceae</taxon>
        <taxon>Halobacteriovorax</taxon>
    </lineage>
</organism>
<keyword evidence="1" id="KW-1133">Transmembrane helix</keyword>
<accession>E1WXY1</accession>
<sequence length="233" mass="26355">MKKISSITFLIIIFSAAYYYQIGHYAKKYHNLYLDDISGFSISDSIINAKKLQYENKLLTLRNTVIELQGNFTNQTAASSLLSDLRHAIKTKEVKALDRHKNSTSPEFIEGVKKTILNNEKITGDINQLHAIAKKDAEETARKLTIITSKYRTHSREKKGLLLNLSDFEYFSVVTSTTTGYGDITPITNEVRLLIKNQVIFSLILIGLLVSLISLLITELLNLIFKNKVPSKN</sequence>
<dbReference type="Proteomes" id="UP000008963">
    <property type="component" value="Chromosome"/>
</dbReference>
<dbReference type="KEGG" id="bmx:BMS_1054"/>
<feature type="transmembrane region" description="Helical" evidence="1">
    <location>
        <begin position="199"/>
        <end position="225"/>
    </location>
</feature>
<dbReference type="SUPFAM" id="SSF81324">
    <property type="entry name" value="Voltage-gated potassium channels"/>
    <property type="match status" value="1"/>
</dbReference>
<evidence type="ECO:0000313" key="4">
    <source>
        <dbReference type="Proteomes" id="UP000008963"/>
    </source>
</evidence>
<gene>
    <name evidence="3" type="ordered locus">BMS_1054</name>
</gene>
<protein>
    <submittedName>
        <fullName evidence="3">Membrane protein</fullName>
    </submittedName>
</protein>
<dbReference type="Pfam" id="PF07885">
    <property type="entry name" value="Ion_trans_2"/>
    <property type="match status" value="1"/>
</dbReference>
<dbReference type="OrthoDB" id="9799090at2"/>
<dbReference type="HOGENOM" id="CLU_1188630_0_0_7"/>
<reference evidence="4" key="1">
    <citation type="journal article" date="2013" name="ISME J.">
        <title>A small predatory core genome in the divergent marine Bacteriovorax marinus SJ and the terrestrial Bdellovibrio bacteriovorus.</title>
        <authorList>
            <person name="Crossman L.C."/>
            <person name="Chen H."/>
            <person name="Cerdeno-Tarraga A.M."/>
            <person name="Brooks K."/>
            <person name="Quail M.A."/>
            <person name="Pineiro S.A."/>
            <person name="Hobley L."/>
            <person name="Sockett R.E."/>
            <person name="Bentley S.D."/>
            <person name="Parkhill J."/>
            <person name="Williams H.N."/>
            <person name="Stine O.C."/>
        </authorList>
    </citation>
    <scope>NUCLEOTIDE SEQUENCE [LARGE SCALE GENOMIC DNA]</scope>
    <source>
        <strain evidence="4">ATCC BAA-682 / DSM 15412 / SJ</strain>
    </source>
</reference>
<dbReference type="RefSeq" id="WP_014243722.1">
    <property type="nucleotide sequence ID" value="NC_016620.1"/>
</dbReference>
<dbReference type="InterPro" id="IPR013099">
    <property type="entry name" value="K_chnl_dom"/>
</dbReference>
<dbReference type="AlphaFoldDB" id="E1WXY1"/>
<evidence type="ECO:0000256" key="1">
    <source>
        <dbReference type="SAM" id="Phobius"/>
    </source>
</evidence>
<keyword evidence="4" id="KW-1185">Reference proteome</keyword>
<dbReference type="PATRIC" id="fig|862908.3.peg.1005"/>
<dbReference type="Gene3D" id="1.10.287.70">
    <property type="match status" value="1"/>
</dbReference>